<evidence type="ECO:0000259" key="1">
    <source>
        <dbReference type="Pfam" id="PF08241"/>
    </source>
</evidence>
<dbReference type="SUPFAM" id="SSF53335">
    <property type="entry name" value="S-adenosyl-L-methionine-dependent methyltransferases"/>
    <property type="match status" value="1"/>
</dbReference>
<dbReference type="Gene3D" id="3.40.50.150">
    <property type="entry name" value="Vaccinia Virus protein VP39"/>
    <property type="match status" value="1"/>
</dbReference>
<proteinExistence type="predicted"/>
<accession>A0A9J6ZD05</accession>
<dbReference type="PANTHER" id="PTHR43861:SF1">
    <property type="entry name" value="TRANS-ACONITATE 2-METHYLTRANSFERASE"/>
    <property type="match status" value="1"/>
</dbReference>
<dbReference type="EMBL" id="CP097899">
    <property type="protein sequence ID" value="URN93697.1"/>
    <property type="molecule type" value="Genomic_DNA"/>
</dbReference>
<reference evidence="2" key="1">
    <citation type="submission" date="2022-05" db="EMBL/GenBank/DDBJ databases">
        <title>Novel bacterial taxa in a minimal lignocellulolytic consortium and its capacity to transform plastics disclosed by genome-resolved metagenomics.</title>
        <authorList>
            <person name="Rodriguez C.A.D."/>
            <person name="Diaz-Garcia L."/>
            <person name="Herrera K."/>
            <person name="Tarazona N.A."/>
            <person name="Sproer C."/>
            <person name="Overmann J."/>
            <person name="Jimenez D.J."/>
        </authorList>
    </citation>
    <scope>NUCLEOTIDE SEQUENCE</scope>
    <source>
        <strain evidence="2">MAG5</strain>
    </source>
</reference>
<dbReference type="Pfam" id="PF08241">
    <property type="entry name" value="Methyltransf_11"/>
    <property type="match status" value="1"/>
</dbReference>
<keyword evidence="2" id="KW-0808">Transferase</keyword>
<gene>
    <name evidence="2" type="ORF">NAG76_17975</name>
</gene>
<dbReference type="InterPro" id="IPR013216">
    <property type="entry name" value="Methyltransf_11"/>
</dbReference>
<keyword evidence="2" id="KW-0489">Methyltransferase</keyword>
<evidence type="ECO:0000313" key="2">
    <source>
        <dbReference type="EMBL" id="URN93697.1"/>
    </source>
</evidence>
<dbReference type="CDD" id="cd02440">
    <property type="entry name" value="AdoMet_MTases"/>
    <property type="match status" value="1"/>
</dbReference>
<organism evidence="2 3">
    <name type="scientific">Candidatus Pristimantibacillus lignocellulolyticus</name>
    <dbReference type="NCBI Taxonomy" id="2994561"/>
    <lineage>
        <taxon>Bacteria</taxon>
        <taxon>Bacillati</taxon>
        <taxon>Bacillota</taxon>
        <taxon>Bacilli</taxon>
        <taxon>Bacillales</taxon>
        <taxon>Paenibacillaceae</taxon>
        <taxon>Candidatus Pristimantibacillus</taxon>
    </lineage>
</organism>
<feature type="domain" description="Methyltransferase type 11" evidence="1">
    <location>
        <begin position="42"/>
        <end position="131"/>
    </location>
</feature>
<dbReference type="InterPro" id="IPR029063">
    <property type="entry name" value="SAM-dependent_MTases_sf"/>
</dbReference>
<dbReference type="PANTHER" id="PTHR43861">
    <property type="entry name" value="TRANS-ACONITATE 2-METHYLTRANSFERASE-RELATED"/>
    <property type="match status" value="1"/>
</dbReference>
<dbReference type="GO" id="GO:0032259">
    <property type="term" value="P:methylation"/>
    <property type="evidence" value="ECO:0007669"/>
    <property type="project" value="UniProtKB-KW"/>
</dbReference>
<sequence>MPNEPSNHHSGSEFNMEKLDFIAQLGAKPLSLLQPQTGERILDLGCGNGNLTAQIAAAGAIPTGIDLSENMIKLAKEHYPELDIQVSDATQYRTDSHFDAVFSNAAIHWIKDAPAVARTIWHALREGGRFVAEFAGSGNIAILTDAIKQELESHGYEWEGRDPWYFPTIGEYTSLLEQTGFRVMFAQHFDKLSPLKNDVGIRKWLDGFNNHFFHDVSPVDKESIYNAIEERVKPQLEHNGQWMIDTSRMRIIAIKKNTE</sequence>
<protein>
    <submittedName>
        <fullName evidence="2">Methyltransferase domain-containing protein</fullName>
    </submittedName>
</protein>
<dbReference type="AlphaFoldDB" id="A0A9J6ZD05"/>
<name>A0A9J6ZD05_9BACL</name>
<evidence type="ECO:0000313" key="3">
    <source>
        <dbReference type="Proteomes" id="UP001056756"/>
    </source>
</evidence>
<dbReference type="Proteomes" id="UP001056756">
    <property type="component" value="Chromosome"/>
</dbReference>
<dbReference type="KEGG" id="plig:NAG76_17975"/>
<dbReference type="GO" id="GO:0008757">
    <property type="term" value="F:S-adenosylmethionine-dependent methyltransferase activity"/>
    <property type="evidence" value="ECO:0007669"/>
    <property type="project" value="InterPro"/>
</dbReference>